<reference evidence="1" key="1">
    <citation type="submission" date="2014-12" db="EMBL/GenBank/DDBJ databases">
        <title>Insight into the proteome of Arion vulgaris.</title>
        <authorList>
            <person name="Aradska J."/>
            <person name="Bulat T."/>
            <person name="Smidak R."/>
            <person name="Sarate P."/>
            <person name="Gangsoo J."/>
            <person name="Sialana F."/>
            <person name="Bilban M."/>
            <person name="Lubec G."/>
        </authorList>
    </citation>
    <scope>NUCLEOTIDE SEQUENCE</scope>
    <source>
        <tissue evidence="1">Skin</tissue>
    </source>
</reference>
<name>A0A0B6Z5P4_9EUPU</name>
<gene>
    <name evidence="1" type="primary">ORF46841</name>
</gene>
<protein>
    <submittedName>
        <fullName evidence="1">Uncharacterized protein</fullName>
    </submittedName>
</protein>
<dbReference type="EMBL" id="HACG01016155">
    <property type="protein sequence ID" value="CEK63020.1"/>
    <property type="molecule type" value="Transcribed_RNA"/>
</dbReference>
<dbReference type="AlphaFoldDB" id="A0A0B6Z5P4"/>
<evidence type="ECO:0000313" key="1">
    <source>
        <dbReference type="EMBL" id="CEK63020.1"/>
    </source>
</evidence>
<sequence length="57" mass="6789">MPDRGLNHFTTETPQMRYKKGQDEKTKQRFLVSSMTIIRTFSVQHSDLQMYLVLIQN</sequence>
<accession>A0A0B6Z5P4</accession>
<proteinExistence type="predicted"/>
<organism evidence="1">
    <name type="scientific">Arion vulgaris</name>
    <dbReference type="NCBI Taxonomy" id="1028688"/>
    <lineage>
        <taxon>Eukaryota</taxon>
        <taxon>Metazoa</taxon>
        <taxon>Spiralia</taxon>
        <taxon>Lophotrochozoa</taxon>
        <taxon>Mollusca</taxon>
        <taxon>Gastropoda</taxon>
        <taxon>Heterobranchia</taxon>
        <taxon>Euthyneura</taxon>
        <taxon>Panpulmonata</taxon>
        <taxon>Eupulmonata</taxon>
        <taxon>Stylommatophora</taxon>
        <taxon>Helicina</taxon>
        <taxon>Arionoidea</taxon>
        <taxon>Arionidae</taxon>
        <taxon>Arion</taxon>
    </lineage>
</organism>